<dbReference type="GO" id="GO:0000981">
    <property type="term" value="F:DNA-binding transcription factor activity, RNA polymerase II-specific"/>
    <property type="evidence" value="ECO:0000318"/>
    <property type="project" value="GO_Central"/>
</dbReference>
<dbReference type="OMA" id="FQHEQDQ"/>
<dbReference type="PROSITE" id="PS50066">
    <property type="entry name" value="MADS_BOX_2"/>
    <property type="match status" value="1"/>
</dbReference>
<dbReference type="PANTHER" id="PTHR11945">
    <property type="entry name" value="MADS BOX PROTEIN"/>
    <property type="match status" value="1"/>
</dbReference>
<keyword evidence="6" id="KW-0175">Coiled coil</keyword>
<comment type="subcellular location">
    <subcellularLocation>
        <location evidence="1">Nucleus</location>
    </subcellularLocation>
</comment>
<dbReference type="KEGG" id="smo:SELMODRAFT_450776"/>
<dbReference type="AlphaFoldDB" id="D8SED4"/>
<dbReference type="PANTHER" id="PTHR11945:SF629">
    <property type="entry name" value="OS02G0164450 PROTEIN"/>
    <property type="match status" value="1"/>
</dbReference>
<dbReference type="InterPro" id="IPR033896">
    <property type="entry name" value="MEF2-like_N"/>
</dbReference>
<dbReference type="GO" id="GO:0045944">
    <property type="term" value="P:positive regulation of transcription by RNA polymerase II"/>
    <property type="evidence" value="ECO:0007669"/>
    <property type="project" value="InterPro"/>
</dbReference>
<name>D8SED4_SELML</name>
<keyword evidence="3" id="KW-0238">DNA-binding</keyword>
<sequence>MGRAKIEIKKIENRSARQVCFSKRRMGLIKKASELSILCGSEVGIIVFSQAGKAFSFGHPCIDYVIDKTLKRPVQVNCEKIERIRQLEKQYNELLQELENENEKHAILQREFAGGGGGGRGLQWWEEDVSGMGIEELKQHAESLEAMYRVVIERAKFLQVQASLVSYQLPSHFLGDDNFQHEQDQEKHQLSLLLPPIPDDLCENENGKRV</sequence>
<keyword evidence="2" id="KW-0805">Transcription regulation</keyword>
<dbReference type="GO" id="GO:0006357">
    <property type="term" value="P:regulation of transcription by RNA polymerase II"/>
    <property type="evidence" value="ECO:0000318"/>
    <property type="project" value="GO_Central"/>
</dbReference>
<dbReference type="FunCoup" id="D8SED4">
    <property type="interactions" value="25"/>
</dbReference>
<evidence type="ECO:0000259" key="7">
    <source>
        <dbReference type="PROSITE" id="PS50066"/>
    </source>
</evidence>
<keyword evidence="5" id="KW-0539">Nucleus</keyword>
<evidence type="ECO:0000256" key="1">
    <source>
        <dbReference type="ARBA" id="ARBA00004123"/>
    </source>
</evidence>
<evidence type="ECO:0000256" key="3">
    <source>
        <dbReference type="ARBA" id="ARBA00023125"/>
    </source>
</evidence>
<dbReference type="GeneID" id="9633906"/>
<evidence type="ECO:0000313" key="8">
    <source>
        <dbReference type="EMBL" id="EFJ17182.1"/>
    </source>
</evidence>
<accession>D8SED4</accession>
<evidence type="ECO:0000256" key="2">
    <source>
        <dbReference type="ARBA" id="ARBA00023015"/>
    </source>
</evidence>
<feature type="coiled-coil region" evidence="6">
    <location>
        <begin position="81"/>
        <end position="154"/>
    </location>
</feature>
<evidence type="ECO:0000256" key="4">
    <source>
        <dbReference type="ARBA" id="ARBA00023163"/>
    </source>
</evidence>
<protein>
    <submittedName>
        <fullName evidence="8">Type I MADS-domain transcription factor</fullName>
    </submittedName>
</protein>
<evidence type="ECO:0000313" key="9">
    <source>
        <dbReference type="Proteomes" id="UP000001514"/>
    </source>
</evidence>
<evidence type="ECO:0000256" key="5">
    <source>
        <dbReference type="ARBA" id="ARBA00023242"/>
    </source>
</evidence>
<dbReference type="PRINTS" id="PR00404">
    <property type="entry name" value="MADSDOMAIN"/>
</dbReference>
<dbReference type="GO" id="GO:0046983">
    <property type="term" value="F:protein dimerization activity"/>
    <property type="evidence" value="ECO:0007669"/>
    <property type="project" value="InterPro"/>
</dbReference>
<dbReference type="GO" id="GO:0000978">
    <property type="term" value="F:RNA polymerase II cis-regulatory region sequence-specific DNA binding"/>
    <property type="evidence" value="ECO:0000318"/>
    <property type="project" value="GO_Central"/>
</dbReference>
<gene>
    <name evidence="8" type="primary">MADS14-2</name>
    <name evidence="8" type="ORF">SELMODRAFT_450776</name>
</gene>
<dbReference type="Proteomes" id="UP000001514">
    <property type="component" value="Unassembled WGS sequence"/>
</dbReference>
<dbReference type="InParanoid" id="D8SED4"/>
<reference evidence="8 9" key="1">
    <citation type="journal article" date="2011" name="Science">
        <title>The Selaginella genome identifies genetic changes associated with the evolution of vascular plants.</title>
        <authorList>
            <person name="Banks J.A."/>
            <person name="Nishiyama T."/>
            <person name="Hasebe M."/>
            <person name="Bowman J.L."/>
            <person name="Gribskov M."/>
            <person name="dePamphilis C."/>
            <person name="Albert V.A."/>
            <person name="Aono N."/>
            <person name="Aoyama T."/>
            <person name="Ambrose B.A."/>
            <person name="Ashton N.W."/>
            <person name="Axtell M.J."/>
            <person name="Barker E."/>
            <person name="Barker M.S."/>
            <person name="Bennetzen J.L."/>
            <person name="Bonawitz N.D."/>
            <person name="Chapple C."/>
            <person name="Cheng C."/>
            <person name="Correa L.G."/>
            <person name="Dacre M."/>
            <person name="DeBarry J."/>
            <person name="Dreyer I."/>
            <person name="Elias M."/>
            <person name="Engstrom E.M."/>
            <person name="Estelle M."/>
            <person name="Feng L."/>
            <person name="Finet C."/>
            <person name="Floyd S.K."/>
            <person name="Frommer W.B."/>
            <person name="Fujita T."/>
            <person name="Gramzow L."/>
            <person name="Gutensohn M."/>
            <person name="Harholt J."/>
            <person name="Hattori M."/>
            <person name="Heyl A."/>
            <person name="Hirai T."/>
            <person name="Hiwatashi Y."/>
            <person name="Ishikawa M."/>
            <person name="Iwata M."/>
            <person name="Karol K.G."/>
            <person name="Koehler B."/>
            <person name="Kolukisaoglu U."/>
            <person name="Kubo M."/>
            <person name="Kurata T."/>
            <person name="Lalonde S."/>
            <person name="Li K."/>
            <person name="Li Y."/>
            <person name="Litt A."/>
            <person name="Lyons E."/>
            <person name="Manning G."/>
            <person name="Maruyama T."/>
            <person name="Michael T.P."/>
            <person name="Mikami K."/>
            <person name="Miyazaki S."/>
            <person name="Morinaga S."/>
            <person name="Murata T."/>
            <person name="Mueller-Roeber B."/>
            <person name="Nelson D.R."/>
            <person name="Obara M."/>
            <person name="Oguri Y."/>
            <person name="Olmstead R.G."/>
            <person name="Onodera N."/>
            <person name="Petersen B.L."/>
            <person name="Pils B."/>
            <person name="Prigge M."/>
            <person name="Rensing S.A."/>
            <person name="Riano-Pachon D.M."/>
            <person name="Roberts A.W."/>
            <person name="Sato Y."/>
            <person name="Scheller H.V."/>
            <person name="Schulz B."/>
            <person name="Schulz C."/>
            <person name="Shakirov E.V."/>
            <person name="Shibagaki N."/>
            <person name="Shinohara N."/>
            <person name="Shippen D.E."/>
            <person name="Soerensen I."/>
            <person name="Sotooka R."/>
            <person name="Sugimoto N."/>
            <person name="Sugita M."/>
            <person name="Sumikawa N."/>
            <person name="Tanurdzic M."/>
            <person name="Theissen G."/>
            <person name="Ulvskov P."/>
            <person name="Wakazuki S."/>
            <person name="Weng J.K."/>
            <person name="Willats W.W."/>
            <person name="Wipf D."/>
            <person name="Wolf P.G."/>
            <person name="Yang L."/>
            <person name="Zimmer A.D."/>
            <person name="Zhu Q."/>
            <person name="Mitros T."/>
            <person name="Hellsten U."/>
            <person name="Loque D."/>
            <person name="Otillar R."/>
            <person name="Salamov A."/>
            <person name="Schmutz J."/>
            <person name="Shapiro H."/>
            <person name="Lindquist E."/>
            <person name="Lucas S."/>
            <person name="Rokhsar D."/>
            <person name="Grigoriev I.V."/>
        </authorList>
    </citation>
    <scope>NUCLEOTIDE SEQUENCE [LARGE SCALE GENOMIC DNA]</scope>
</reference>
<dbReference type="InterPro" id="IPR002100">
    <property type="entry name" value="TF_MADSbox"/>
</dbReference>
<dbReference type="OrthoDB" id="1933443at2759"/>
<dbReference type="eggNOG" id="KOG0014">
    <property type="taxonomic scope" value="Eukaryota"/>
</dbReference>
<dbReference type="Pfam" id="PF00319">
    <property type="entry name" value="SRF-TF"/>
    <property type="match status" value="1"/>
</dbReference>
<dbReference type="SMART" id="SM00432">
    <property type="entry name" value="MADS"/>
    <property type="match status" value="1"/>
</dbReference>
<keyword evidence="9" id="KW-1185">Reference proteome</keyword>
<dbReference type="SUPFAM" id="SSF55455">
    <property type="entry name" value="SRF-like"/>
    <property type="match status" value="1"/>
</dbReference>
<dbReference type="Gene3D" id="3.40.1810.10">
    <property type="entry name" value="Transcription factor, MADS-box"/>
    <property type="match status" value="1"/>
</dbReference>
<feature type="domain" description="MADS-box" evidence="7">
    <location>
        <begin position="1"/>
        <end position="61"/>
    </location>
</feature>
<proteinExistence type="predicted"/>
<dbReference type="Gramene" id="EFJ17182">
    <property type="protein sequence ID" value="EFJ17182"/>
    <property type="gene ID" value="SELMODRAFT_450776"/>
</dbReference>
<evidence type="ECO:0000256" key="6">
    <source>
        <dbReference type="SAM" id="Coils"/>
    </source>
</evidence>
<dbReference type="InterPro" id="IPR036879">
    <property type="entry name" value="TF_MADSbox_sf"/>
</dbReference>
<dbReference type="FunFam" id="3.40.1810.10:FF:000006">
    <property type="entry name" value="Agamous-like MADS-box protein AGL62"/>
    <property type="match status" value="1"/>
</dbReference>
<organism evidence="9">
    <name type="scientific">Selaginella moellendorffii</name>
    <name type="common">Spikemoss</name>
    <dbReference type="NCBI Taxonomy" id="88036"/>
    <lineage>
        <taxon>Eukaryota</taxon>
        <taxon>Viridiplantae</taxon>
        <taxon>Streptophyta</taxon>
        <taxon>Embryophyta</taxon>
        <taxon>Tracheophyta</taxon>
        <taxon>Lycopodiopsida</taxon>
        <taxon>Selaginellales</taxon>
        <taxon>Selaginellaceae</taxon>
        <taxon>Selaginella</taxon>
    </lineage>
</organism>
<dbReference type="HOGENOM" id="CLU_053053_5_3_1"/>
<dbReference type="EMBL" id="GL377615">
    <property type="protein sequence ID" value="EFJ17182.1"/>
    <property type="molecule type" value="Genomic_DNA"/>
</dbReference>
<keyword evidence="4" id="KW-0804">Transcription</keyword>
<dbReference type="CDD" id="cd00265">
    <property type="entry name" value="MADS_MEF2_like"/>
    <property type="match status" value="1"/>
</dbReference>
<dbReference type="GO" id="GO:0005634">
    <property type="term" value="C:nucleus"/>
    <property type="evidence" value="ECO:0007669"/>
    <property type="project" value="UniProtKB-SubCell"/>
</dbReference>